<evidence type="ECO:0000256" key="1">
    <source>
        <dbReference type="SAM" id="Phobius"/>
    </source>
</evidence>
<reference evidence="3" key="1">
    <citation type="submission" date="2016-10" db="EMBL/GenBank/DDBJ databases">
        <title>The complete genome sequence of the rumen bacterium Butyrivibrio hungatei MB2003.</title>
        <authorList>
            <person name="Palevich N."/>
            <person name="Kelly W.J."/>
            <person name="Leahy S.C."/>
            <person name="Altermann E."/>
            <person name="Rakonjac J."/>
            <person name="Attwood G.T."/>
        </authorList>
    </citation>
    <scope>NUCLEOTIDE SEQUENCE [LARGE SCALE GENOMIC DNA]</scope>
    <source>
        <strain evidence="3">MB2003</strain>
    </source>
</reference>
<name>A0A1D9P313_9FIRM</name>
<dbReference type="OrthoDB" id="2003235at2"/>
<organism evidence="2 3">
    <name type="scientific">Butyrivibrio hungatei</name>
    <dbReference type="NCBI Taxonomy" id="185008"/>
    <lineage>
        <taxon>Bacteria</taxon>
        <taxon>Bacillati</taxon>
        <taxon>Bacillota</taxon>
        <taxon>Clostridia</taxon>
        <taxon>Lachnospirales</taxon>
        <taxon>Lachnospiraceae</taxon>
        <taxon>Butyrivibrio</taxon>
    </lineage>
</organism>
<keyword evidence="1" id="KW-1133">Transmembrane helix</keyword>
<protein>
    <submittedName>
        <fullName evidence="2">Uncharacterized protein</fullName>
    </submittedName>
</protein>
<dbReference type="Proteomes" id="UP000179284">
    <property type="component" value="Chromosome I"/>
</dbReference>
<keyword evidence="1" id="KW-0472">Membrane</keyword>
<proteinExistence type="predicted"/>
<dbReference type="RefSeq" id="WP_071176644.1">
    <property type="nucleotide sequence ID" value="NZ_CP017831.1"/>
</dbReference>
<gene>
    <name evidence="2" type="ORF">bhn_I1963</name>
</gene>
<keyword evidence="1" id="KW-0812">Transmembrane</keyword>
<sequence length="313" mass="35349">MEERKKLAKDIKGQFRKKTLILMSVELVFVLMYIIGLKAQIFPFMSIGVIGFFLYFVLSTPRQNMYYYASDLMVCRALVGKEISADPVAEGLERLKKYGSKGMRSKSRTCGLILYKMASGAMAAASILEMIPVVKNFTFIYKNIVNKAYENAAKLIVTYQIGCYEEEDKEMLYDLITYFVQDSKRFLLRTVKSEIKSKVLFDIGFTVVCISGIILAITKNLLFAAIIIGLFVLYMVFVIALGGDDDLETLCEYINYVQNNELDTQLRANIVSMSETGDRVLNIRDAFNNPTDYALRKAAKSASELIDSASENN</sequence>
<feature type="transmembrane region" description="Helical" evidence="1">
    <location>
        <begin position="20"/>
        <end position="35"/>
    </location>
</feature>
<dbReference type="AlphaFoldDB" id="A0A1D9P313"/>
<evidence type="ECO:0000313" key="3">
    <source>
        <dbReference type="Proteomes" id="UP000179284"/>
    </source>
</evidence>
<feature type="transmembrane region" description="Helical" evidence="1">
    <location>
        <begin position="223"/>
        <end position="243"/>
    </location>
</feature>
<feature type="transmembrane region" description="Helical" evidence="1">
    <location>
        <begin position="199"/>
        <end position="217"/>
    </location>
</feature>
<feature type="transmembrane region" description="Helical" evidence="1">
    <location>
        <begin position="41"/>
        <end position="58"/>
    </location>
</feature>
<dbReference type="EMBL" id="CP017831">
    <property type="protein sequence ID" value="AOZ96996.1"/>
    <property type="molecule type" value="Genomic_DNA"/>
</dbReference>
<dbReference type="KEGG" id="bhu:bhn_I1963"/>
<keyword evidence="3" id="KW-1185">Reference proteome</keyword>
<accession>A0A1D9P313</accession>
<evidence type="ECO:0000313" key="2">
    <source>
        <dbReference type="EMBL" id="AOZ96996.1"/>
    </source>
</evidence>